<evidence type="ECO:0000313" key="2">
    <source>
        <dbReference type="Proteomes" id="UP000282985"/>
    </source>
</evidence>
<organism evidence="1 2">
    <name type="scientific">Ancylomarina longa</name>
    <dbReference type="NCBI Taxonomy" id="2487017"/>
    <lineage>
        <taxon>Bacteria</taxon>
        <taxon>Pseudomonadati</taxon>
        <taxon>Bacteroidota</taxon>
        <taxon>Bacteroidia</taxon>
        <taxon>Marinilabiliales</taxon>
        <taxon>Marinifilaceae</taxon>
        <taxon>Ancylomarina</taxon>
    </lineage>
</organism>
<evidence type="ECO:0008006" key="3">
    <source>
        <dbReference type="Google" id="ProtNLM"/>
    </source>
</evidence>
<dbReference type="RefSeq" id="WP_127344435.1">
    <property type="nucleotide sequence ID" value="NZ_RJJX01000021.1"/>
</dbReference>
<protein>
    <recommendedName>
        <fullName evidence="3">Peptidase MA-like domain-containing protein</fullName>
    </recommendedName>
</protein>
<dbReference type="OrthoDB" id="1119900at2"/>
<dbReference type="EMBL" id="RJJX01000021">
    <property type="protein sequence ID" value="RUT73428.1"/>
    <property type="molecule type" value="Genomic_DNA"/>
</dbReference>
<proteinExistence type="predicted"/>
<comment type="caution">
    <text evidence="1">The sequence shown here is derived from an EMBL/GenBank/DDBJ whole genome shotgun (WGS) entry which is preliminary data.</text>
</comment>
<sequence>MAGIVENTLSQSKLPKFFNELENFSVNDSLKPDPYGLRLAWFQRDESSLLLDKIKEYNFQGEIAERIRPYIPTDYPLEITSNVYFVLTGWEWGDAMVRKITKTDDYYRVMEQGEPIIIVNLSIITNLYGDDIDTLLNDNISQTITHELFHLVFANYQSVSSSWKNNSDTTKIGQLVEIVQNEGIAHYISHNQKQNLIKNYNTSNELKEHEVEAFKQLDIAVKQLLNPELSNQEKDNILMKSNSGRYWDKFGAIAGKFMVYHIEKEYGEQAIQKSLSKGAYYFLELYNKVQSENSELPILPEELKERIKY</sequence>
<dbReference type="Proteomes" id="UP000282985">
    <property type="component" value="Unassembled WGS sequence"/>
</dbReference>
<name>A0A434AGB3_9BACT</name>
<evidence type="ECO:0000313" key="1">
    <source>
        <dbReference type="EMBL" id="RUT73428.1"/>
    </source>
</evidence>
<gene>
    <name evidence="1" type="ORF">DLK05_13175</name>
</gene>
<accession>A0A434AGB3</accession>
<dbReference type="Pfam" id="PF18958">
    <property type="entry name" value="DUF5700"/>
    <property type="match status" value="1"/>
</dbReference>
<dbReference type="AlphaFoldDB" id="A0A434AGB3"/>
<reference evidence="1 2" key="1">
    <citation type="submission" date="2018-11" db="EMBL/GenBank/DDBJ databases">
        <title>Parancylomarina longa gen. nov., sp. nov., isolated from sediments of southern Okinawa.</title>
        <authorList>
            <person name="Fu T."/>
        </authorList>
    </citation>
    <scope>NUCLEOTIDE SEQUENCE [LARGE SCALE GENOMIC DNA]</scope>
    <source>
        <strain evidence="1 2">T3-2 S1-C</strain>
    </source>
</reference>
<keyword evidence="2" id="KW-1185">Reference proteome</keyword>
<dbReference type="InterPro" id="IPR043754">
    <property type="entry name" value="DUF5700"/>
</dbReference>